<reference evidence="4" key="1">
    <citation type="submission" date="2022-12" db="EMBL/GenBank/DDBJ databases">
        <title>Reference genome sequencing for broad-spectrum identification of bacterial and archaeal isolates by mass spectrometry.</title>
        <authorList>
            <person name="Sekiguchi Y."/>
            <person name="Tourlousse D.M."/>
        </authorList>
    </citation>
    <scope>NUCLEOTIDE SEQUENCE</scope>
    <source>
        <strain evidence="4">ASRB1</strain>
    </source>
</reference>
<dbReference type="Gene3D" id="2.30.30.90">
    <property type="match status" value="1"/>
</dbReference>
<feature type="compositionally biased region" description="Basic and acidic residues" evidence="2">
    <location>
        <begin position="1"/>
        <end position="15"/>
    </location>
</feature>
<sequence length="121" mass="13328">MQGARNRTEGKKAQRAEAALPVESKNQPGGMAKRGVEGAMTDIPLRKMASRQKGVIVRVDAQGELGRRIRDMGLVPGTTVEVQGRAPLKDPVAVRIRDCTLTLRNNEADQILIQLEDKWNE</sequence>
<evidence type="ECO:0000256" key="1">
    <source>
        <dbReference type="ARBA" id="ARBA00023004"/>
    </source>
</evidence>
<comment type="caution">
    <text evidence="4">The sequence shown here is derived from an EMBL/GenBank/DDBJ whole genome shotgun (WGS) entry which is preliminary data.</text>
</comment>
<gene>
    <name evidence="4" type="ORF">DAMNIGENAA_21110</name>
</gene>
<dbReference type="SMART" id="SM00899">
    <property type="entry name" value="FeoA"/>
    <property type="match status" value="1"/>
</dbReference>
<organism evidence="4 5">
    <name type="scientific">Desulforhabdus amnigena</name>
    <dbReference type="NCBI Taxonomy" id="40218"/>
    <lineage>
        <taxon>Bacteria</taxon>
        <taxon>Pseudomonadati</taxon>
        <taxon>Thermodesulfobacteriota</taxon>
        <taxon>Syntrophobacteria</taxon>
        <taxon>Syntrophobacterales</taxon>
        <taxon>Syntrophobacteraceae</taxon>
        <taxon>Desulforhabdus</taxon>
    </lineage>
</organism>
<dbReference type="EMBL" id="BSDR01000001">
    <property type="protein sequence ID" value="GLI34678.1"/>
    <property type="molecule type" value="Genomic_DNA"/>
</dbReference>
<dbReference type="PANTHER" id="PTHR42954">
    <property type="entry name" value="FE(2+) TRANSPORT PROTEIN A"/>
    <property type="match status" value="1"/>
</dbReference>
<dbReference type="InterPro" id="IPR007167">
    <property type="entry name" value="Fe-transptr_FeoA-like"/>
</dbReference>
<evidence type="ECO:0000256" key="2">
    <source>
        <dbReference type="SAM" id="MobiDB-lite"/>
    </source>
</evidence>
<dbReference type="PANTHER" id="PTHR42954:SF2">
    <property type="entry name" value="FE(2+) TRANSPORT PROTEIN A"/>
    <property type="match status" value="1"/>
</dbReference>
<dbReference type="SUPFAM" id="SSF50037">
    <property type="entry name" value="C-terminal domain of transcriptional repressors"/>
    <property type="match status" value="1"/>
</dbReference>
<evidence type="ECO:0000259" key="3">
    <source>
        <dbReference type="SMART" id="SM00899"/>
    </source>
</evidence>
<dbReference type="InterPro" id="IPR052713">
    <property type="entry name" value="FeoA"/>
</dbReference>
<dbReference type="AlphaFoldDB" id="A0A9W6D3N7"/>
<evidence type="ECO:0000313" key="5">
    <source>
        <dbReference type="Proteomes" id="UP001144372"/>
    </source>
</evidence>
<dbReference type="InterPro" id="IPR038157">
    <property type="entry name" value="FeoA_core_dom"/>
</dbReference>
<proteinExistence type="predicted"/>
<feature type="region of interest" description="Disordered" evidence="2">
    <location>
        <begin position="1"/>
        <end position="39"/>
    </location>
</feature>
<protein>
    <recommendedName>
        <fullName evidence="3">Ferrous iron transporter FeoA-like domain-containing protein</fullName>
    </recommendedName>
</protein>
<accession>A0A9W6D3N7</accession>
<feature type="domain" description="Ferrous iron transporter FeoA-like" evidence="3">
    <location>
        <begin position="43"/>
        <end position="115"/>
    </location>
</feature>
<dbReference type="GO" id="GO:0046914">
    <property type="term" value="F:transition metal ion binding"/>
    <property type="evidence" value="ECO:0007669"/>
    <property type="project" value="InterPro"/>
</dbReference>
<keyword evidence="5" id="KW-1185">Reference proteome</keyword>
<dbReference type="Pfam" id="PF04023">
    <property type="entry name" value="FeoA"/>
    <property type="match status" value="1"/>
</dbReference>
<keyword evidence="1" id="KW-0408">Iron</keyword>
<evidence type="ECO:0000313" key="4">
    <source>
        <dbReference type="EMBL" id="GLI34678.1"/>
    </source>
</evidence>
<dbReference type="Proteomes" id="UP001144372">
    <property type="component" value="Unassembled WGS sequence"/>
</dbReference>
<name>A0A9W6D3N7_9BACT</name>
<dbReference type="InterPro" id="IPR008988">
    <property type="entry name" value="Transcriptional_repressor_C"/>
</dbReference>